<dbReference type="SUPFAM" id="SSF58038">
    <property type="entry name" value="SNARE fusion complex"/>
    <property type="match status" value="1"/>
</dbReference>
<dbReference type="PROSITE" id="PS50192">
    <property type="entry name" value="T_SNARE"/>
    <property type="match status" value="1"/>
</dbReference>
<dbReference type="Gene3D" id="1.20.5.110">
    <property type="match status" value="1"/>
</dbReference>
<evidence type="ECO:0000256" key="1">
    <source>
        <dbReference type="SAM" id="Coils"/>
    </source>
</evidence>
<evidence type="ECO:0000259" key="2">
    <source>
        <dbReference type="PROSITE" id="PS50192"/>
    </source>
</evidence>
<keyword evidence="1" id="KW-0175">Coiled coil</keyword>
<sequence length="119" mass="13595">MESGYPQVQVEASRSMPQHHKICQGTVLTCAYHEVVCNLLPCRARLEGCTEQARKQQQTLQDAKRLVAEMDDMGEDTKAQLRKQREGLEKNIDDVRDTSEEVSKAQSMLSKLTKRFGLW</sequence>
<name>A0A7S4LEE0_9EUGL</name>
<dbReference type="EMBL" id="HBJA01101845">
    <property type="protein sequence ID" value="CAE0823879.1"/>
    <property type="molecule type" value="Transcribed_RNA"/>
</dbReference>
<reference evidence="3" key="1">
    <citation type="submission" date="2021-01" db="EMBL/GenBank/DDBJ databases">
        <authorList>
            <person name="Corre E."/>
            <person name="Pelletier E."/>
            <person name="Niang G."/>
            <person name="Scheremetjew M."/>
            <person name="Finn R."/>
            <person name="Kale V."/>
            <person name="Holt S."/>
            <person name="Cochrane G."/>
            <person name="Meng A."/>
            <person name="Brown T."/>
            <person name="Cohen L."/>
        </authorList>
    </citation>
    <scope>NUCLEOTIDE SEQUENCE</scope>
    <source>
        <strain evidence="3">CCMP1594</strain>
    </source>
</reference>
<proteinExistence type="predicted"/>
<feature type="domain" description="T-SNARE coiled-coil homology" evidence="2">
    <location>
        <begin position="50"/>
        <end position="112"/>
    </location>
</feature>
<dbReference type="InterPro" id="IPR000727">
    <property type="entry name" value="T_SNARE_dom"/>
</dbReference>
<dbReference type="AlphaFoldDB" id="A0A7S4LEE0"/>
<feature type="coiled-coil region" evidence="1">
    <location>
        <begin position="46"/>
        <end position="115"/>
    </location>
</feature>
<organism evidence="3">
    <name type="scientific">Eutreptiella gymnastica</name>
    <dbReference type="NCBI Taxonomy" id="73025"/>
    <lineage>
        <taxon>Eukaryota</taxon>
        <taxon>Discoba</taxon>
        <taxon>Euglenozoa</taxon>
        <taxon>Euglenida</taxon>
        <taxon>Spirocuta</taxon>
        <taxon>Euglenophyceae</taxon>
        <taxon>Eutreptiales</taxon>
        <taxon>Eutreptiaceae</taxon>
        <taxon>Eutreptiella</taxon>
    </lineage>
</organism>
<accession>A0A7S4LEE0</accession>
<evidence type="ECO:0000313" key="3">
    <source>
        <dbReference type="EMBL" id="CAE0823879.1"/>
    </source>
</evidence>
<gene>
    <name evidence="3" type="ORF">EGYM00163_LOCUS35083</name>
</gene>
<protein>
    <recommendedName>
        <fullName evidence="2">t-SNARE coiled-coil homology domain-containing protein</fullName>
    </recommendedName>
</protein>